<accession>A0A6I4SUU2</accession>
<dbReference type="OrthoDB" id="9785276at2"/>
<evidence type="ECO:0000259" key="8">
    <source>
        <dbReference type="PROSITE" id="PS00624"/>
    </source>
</evidence>
<dbReference type="Proteomes" id="UP000433652">
    <property type="component" value="Unassembled WGS sequence"/>
</dbReference>
<dbReference type="InterPro" id="IPR012132">
    <property type="entry name" value="GMC_OxRdtase"/>
</dbReference>
<evidence type="ECO:0000256" key="2">
    <source>
        <dbReference type="ARBA" id="ARBA00010790"/>
    </source>
</evidence>
<organism evidence="9 10">
    <name type="scientific">Croceibacterium salegens</name>
    <dbReference type="NCBI Taxonomy" id="1737568"/>
    <lineage>
        <taxon>Bacteria</taxon>
        <taxon>Pseudomonadati</taxon>
        <taxon>Pseudomonadota</taxon>
        <taxon>Alphaproteobacteria</taxon>
        <taxon>Sphingomonadales</taxon>
        <taxon>Erythrobacteraceae</taxon>
        <taxon>Croceibacterium</taxon>
    </lineage>
</organism>
<dbReference type="Gene3D" id="3.30.410.40">
    <property type="match status" value="1"/>
</dbReference>
<evidence type="ECO:0000256" key="6">
    <source>
        <dbReference type="RuleBase" id="RU003968"/>
    </source>
</evidence>
<dbReference type="SUPFAM" id="SSF54373">
    <property type="entry name" value="FAD-linked reductases, C-terminal domain"/>
    <property type="match status" value="1"/>
</dbReference>
<dbReference type="AlphaFoldDB" id="A0A6I4SUU2"/>
<evidence type="ECO:0000313" key="10">
    <source>
        <dbReference type="Proteomes" id="UP000433652"/>
    </source>
</evidence>
<dbReference type="GO" id="GO:0016020">
    <property type="term" value="C:membrane"/>
    <property type="evidence" value="ECO:0007669"/>
    <property type="project" value="TreeGrafter"/>
</dbReference>
<evidence type="ECO:0000256" key="1">
    <source>
        <dbReference type="ARBA" id="ARBA00001974"/>
    </source>
</evidence>
<feature type="domain" description="Glucose-methanol-choline oxidoreductase N-terminal" evidence="7">
    <location>
        <begin position="82"/>
        <end position="105"/>
    </location>
</feature>
<keyword evidence="10" id="KW-1185">Reference proteome</keyword>
<dbReference type="InterPro" id="IPR007867">
    <property type="entry name" value="GMC_OxRtase_C"/>
</dbReference>
<feature type="domain" description="Glucose-methanol-choline oxidoreductase N-terminal" evidence="8">
    <location>
        <begin position="251"/>
        <end position="265"/>
    </location>
</feature>
<dbReference type="GO" id="GO:0019285">
    <property type="term" value="P:glycine betaine biosynthetic process from choline"/>
    <property type="evidence" value="ECO:0007669"/>
    <property type="project" value="TreeGrafter"/>
</dbReference>
<evidence type="ECO:0000256" key="4">
    <source>
        <dbReference type="ARBA" id="ARBA00022827"/>
    </source>
</evidence>
<sequence>MTEKFDYIVIGSGSSGAPLAARLSEDPEVTVLLLEAGPPDRHPLQLMPLAFPRVAMGSIGTWQYVSEPEPELYGRNLPVPRGRTLGGTSSINAMIAIRGNRRDYDDWAGMGLPGWSYEEVLPYFRRLESHWRGASEWHGGDGPVRIEPVAGPDLMWDQTMAAAEAAGIAFNDDPNAAEQDGICRMEATVGGGVRSSTARVYLRPIAGKRNLTIRTGALARRIVVEKGRAVAVEYGTASVARAEREIIACGGAINTPQLLLLSGIGPADELRASDITPVHDLSGVGRNLIEHPNIINEYELRDDLGLTRHLRLDRAAQAAARWFARHDGPFAQTGTLANLFVRTLPGLDRPDVQMMCLPMSGDARMWLPGVQSAFPARLSARCGFLQPKSRGWVRLRSPDPRDPPRIQFNMFSEPDDLAAMVRAMELSRELYAQEPLARLIVHEVRPGDGTQDLAEYIRRNGATRSHPVGTCRMGVGEDAVVDGELRVRGIDGLRIADASIMPMITSGNTNLPCIMIGEKAADLIRGRQLPISELPPSHF</sequence>
<dbReference type="RefSeq" id="WP_159792595.1">
    <property type="nucleotide sequence ID" value="NZ_WTYM01000030.1"/>
</dbReference>
<keyword evidence="3 6" id="KW-0285">Flavoprotein</keyword>
<evidence type="ECO:0000313" key="9">
    <source>
        <dbReference type="EMBL" id="MXO58790.1"/>
    </source>
</evidence>
<dbReference type="Pfam" id="PF05199">
    <property type="entry name" value="GMC_oxred_C"/>
    <property type="match status" value="1"/>
</dbReference>
<dbReference type="PIRSF" id="PIRSF000137">
    <property type="entry name" value="Alcohol_oxidase"/>
    <property type="match status" value="1"/>
</dbReference>
<evidence type="ECO:0000256" key="3">
    <source>
        <dbReference type="ARBA" id="ARBA00022630"/>
    </source>
</evidence>
<dbReference type="EMBL" id="WTYM01000030">
    <property type="protein sequence ID" value="MXO58790.1"/>
    <property type="molecule type" value="Genomic_DNA"/>
</dbReference>
<proteinExistence type="inferred from homology"/>
<dbReference type="PANTHER" id="PTHR11552:SF147">
    <property type="entry name" value="CHOLINE DEHYDROGENASE, MITOCHONDRIAL"/>
    <property type="match status" value="1"/>
</dbReference>
<reference evidence="9 10" key="1">
    <citation type="submission" date="2019-12" db="EMBL/GenBank/DDBJ databases">
        <title>Genomic-based taxomic classification of the family Erythrobacteraceae.</title>
        <authorList>
            <person name="Xu L."/>
        </authorList>
    </citation>
    <scope>NUCLEOTIDE SEQUENCE [LARGE SCALE GENOMIC DNA]</scope>
    <source>
        <strain evidence="9 10">MCCC 1K01500</strain>
    </source>
</reference>
<evidence type="ECO:0000259" key="7">
    <source>
        <dbReference type="PROSITE" id="PS00623"/>
    </source>
</evidence>
<dbReference type="PROSITE" id="PS00624">
    <property type="entry name" value="GMC_OXRED_2"/>
    <property type="match status" value="1"/>
</dbReference>
<comment type="similarity">
    <text evidence="2 6">Belongs to the GMC oxidoreductase family.</text>
</comment>
<dbReference type="GO" id="GO:0050660">
    <property type="term" value="F:flavin adenine dinucleotide binding"/>
    <property type="evidence" value="ECO:0007669"/>
    <property type="project" value="InterPro"/>
</dbReference>
<dbReference type="InterPro" id="IPR036188">
    <property type="entry name" value="FAD/NAD-bd_sf"/>
</dbReference>
<dbReference type="PROSITE" id="PS00623">
    <property type="entry name" value="GMC_OXRED_1"/>
    <property type="match status" value="1"/>
</dbReference>
<dbReference type="Gene3D" id="3.50.50.60">
    <property type="entry name" value="FAD/NAD(P)-binding domain"/>
    <property type="match status" value="1"/>
</dbReference>
<dbReference type="InterPro" id="IPR000172">
    <property type="entry name" value="GMC_OxRdtase_N"/>
</dbReference>
<evidence type="ECO:0000256" key="5">
    <source>
        <dbReference type="PIRSR" id="PIRSR000137-2"/>
    </source>
</evidence>
<keyword evidence="4 5" id="KW-0274">FAD</keyword>
<protein>
    <submittedName>
        <fullName evidence="9">Choline dehydrogenase</fullName>
    </submittedName>
</protein>
<comment type="caution">
    <text evidence="9">The sequence shown here is derived from an EMBL/GenBank/DDBJ whole genome shotgun (WGS) entry which is preliminary data.</text>
</comment>
<gene>
    <name evidence="9" type="ORF">GRI89_04450</name>
</gene>
<dbReference type="Pfam" id="PF00732">
    <property type="entry name" value="GMC_oxred_N"/>
    <property type="match status" value="1"/>
</dbReference>
<comment type="cofactor">
    <cofactor evidence="1 5">
        <name>FAD</name>
        <dbReference type="ChEBI" id="CHEBI:57692"/>
    </cofactor>
</comment>
<dbReference type="GO" id="GO:0008812">
    <property type="term" value="F:choline dehydrogenase activity"/>
    <property type="evidence" value="ECO:0007669"/>
    <property type="project" value="TreeGrafter"/>
</dbReference>
<name>A0A6I4SUU2_9SPHN</name>
<dbReference type="SUPFAM" id="SSF51905">
    <property type="entry name" value="FAD/NAD(P)-binding domain"/>
    <property type="match status" value="1"/>
</dbReference>
<dbReference type="PANTHER" id="PTHR11552">
    <property type="entry name" value="GLUCOSE-METHANOL-CHOLINE GMC OXIDOREDUCTASE"/>
    <property type="match status" value="1"/>
</dbReference>
<feature type="binding site" evidence="5">
    <location>
        <position position="88"/>
    </location>
    <ligand>
        <name>FAD</name>
        <dbReference type="ChEBI" id="CHEBI:57692"/>
    </ligand>
</feature>